<name>A0A8J3I836_9CHLR</name>
<proteinExistence type="predicted"/>
<accession>A0A8J3I836</accession>
<sequence length="118" mass="13919">MLHPFSHSTLFVLLVREGSTQQLFEELQDHIHIEASQAARIIYSGVSKRRHEGVIWLLVKQEATTFRQRVKRILERDEDVFAYQEVPLSHLWEAIERVPWNRKNQDEKEGQETPLEGS</sequence>
<protein>
    <submittedName>
        <fullName evidence="1">Uncharacterized protein</fullName>
    </submittedName>
</protein>
<gene>
    <name evidence="1" type="ORF">KSX_67330</name>
</gene>
<dbReference type="EMBL" id="BNJF01000004">
    <property type="protein sequence ID" value="GHO48570.1"/>
    <property type="molecule type" value="Genomic_DNA"/>
</dbReference>
<reference evidence="1" key="1">
    <citation type="submission" date="2020-10" db="EMBL/GenBank/DDBJ databases">
        <title>Taxonomic study of unclassified bacteria belonging to the class Ktedonobacteria.</title>
        <authorList>
            <person name="Yabe S."/>
            <person name="Wang C.M."/>
            <person name="Zheng Y."/>
            <person name="Sakai Y."/>
            <person name="Cavaletti L."/>
            <person name="Monciardini P."/>
            <person name="Donadio S."/>
        </authorList>
    </citation>
    <scope>NUCLEOTIDE SEQUENCE</scope>
    <source>
        <strain evidence="1">SOSP1-1</strain>
    </source>
</reference>
<evidence type="ECO:0000313" key="2">
    <source>
        <dbReference type="Proteomes" id="UP000612362"/>
    </source>
</evidence>
<organism evidence="1 2">
    <name type="scientific">Ktedonospora formicarum</name>
    <dbReference type="NCBI Taxonomy" id="2778364"/>
    <lineage>
        <taxon>Bacteria</taxon>
        <taxon>Bacillati</taxon>
        <taxon>Chloroflexota</taxon>
        <taxon>Ktedonobacteria</taxon>
        <taxon>Ktedonobacterales</taxon>
        <taxon>Ktedonobacteraceae</taxon>
        <taxon>Ktedonospora</taxon>
    </lineage>
</organism>
<dbReference type="Proteomes" id="UP000612362">
    <property type="component" value="Unassembled WGS sequence"/>
</dbReference>
<dbReference type="RefSeq" id="WP_220197768.1">
    <property type="nucleotide sequence ID" value="NZ_BNJF01000004.1"/>
</dbReference>
<evidence type="ECO:0000313" key="1">
    <source>
        <dbReference type="EMBL" id="GHO48570.1"/>
    </source>
</evidence>
<keyword evidence="2" id="KW-1185">Reference proteome</keyword>
<dbReference type="AlphaFoldDB" id="A0A8J3I836"/>
<comment type="caution">
    <text evidence="1">The sequence shown here is derived from an EMBL/GenBank/DDBJ whole genome shotgun (WGS) entry which is preliminary data.</text>
</comment>